<keyword evidence="2" id="KW-1185">Reference proteome</keyword>
<accession>A0ABY7GVV7</accession>
<dbReference type="Gene3D" id="2.120.10.30">
    <property type="entry name" value="TolB, C-terminal domain"/>
    <property type="match status" value="1"/>
</dbReference>
<dbReference type="SUPFAM" id="SSF89372">
    <property type="entry name" value="Fucose-specific lectin"/>
    <property type="match status" value="1"/>
</dbReference>
<dbReference type="EMBL" id="CP114040">
    <property type="protein sequence ID" value="WAS91045.1"/>
    <property type="molecule type" value="Genomic_DNA"/>
</dbReference>
<gene>
    <name evidence="1" type="ORF">O0S08_33065</name>
</gene>
<evidence type="ECO:0000313" key="2">
    <source>
        <dbReference type="Proteomes" id="UP001164459"/>
    </source>
</evidence>
<sequence length="844" mass="93073">MSFEVLQDLHARRLVVTAEHARGYLDPIPGVRVVRKLDHAAAAPGGGFVLFDAHRQLGDPAAPALFCRRLRGLTANTAVDGGLVEFELWEAHPTAPPPEALSTSPSHVHLDIWNGTQLRSFRFTGVTNAAQSVQQFGLSTIFNTDYYAGDDYLGRAAFWIEPGQARRLTFTPDGQPPVTVYYDVEEEWRADLELTGGAQGQYQAAFTWTRGDQTLLAGTIVNRLDADRGVWSLAVELADAAPSRAGAPAGLDPQSYYYYALFLDPQPGEDGPQYAAPPAAVASALATGEFGEAERLYRQLPAIHRTYDEPDPAVTGQGQLRRFLQIFGGALDHARGSAEGLQRRNDLFQVDMAAVPRLARWIGWDVDRTSTGGVQRNDVLFASELFARVGTVGGLKALIPRALGWSFTIREFADNVFFTNARPTREWDVWTGSSPDGEVFGQAVAVVNPNPPRLAGRPALVIGDFQQLWMFWHQLTVGGRRELWARWPLLGFPAQLVAVFDGISDPQIADECPAALVDGANLRLFWSSNRAGTWDIWTRTLPKNYQGGQLGPIGAAERLTDHAADDRNPAAVREPGGRLWLFWQSSRRGPCDIWARTRTGSVWSEPRRITTAAVADQMPAAALDQNGAVHLFWSATTADGCKLYESVLGANLEGDDQWSPPVELPGPPGLASRDEAPCAVLLQNRLRLYWHSNRRGNWQIWTREFVGGAWTEPVQVEQQINGQPHPNKHMVAAKEPAAVPWNLGLFTAWRSQHRAEAFASRTFNTADPAALAALGTVTDWNHYTYDTGRDLADWYATDTVGVHFTVPQDDPLVADKLQHVQDFIEPYRPATVRIVWFAGMDPVT</sequence>
<dbReference type="InterPro" id="IPR011042">
    <property type="entry name" value="6-blade_b-propeller_TolB-like"/>
</dbReference>
<protein>
    <submittedName>
        <fullName evidence="1">Uncharacterized protein</fullName>
    </submittedName>
</protein>
<dbReference type="RefSeq" id="WP_269033409.1">
    <property type="nucleotide sequence ID" value="NZ_CP114040.1"/>
</dbReference>
<proteinExistence type="predicted"/>
<organism evidence="1 2">
    <name type="scientific">Nannocystis punicea</name>
    <dbReference type="NCBI Taxonomy" id="2995304"/>
    <lineage>
        <taxon>Bacteria</taxon>
        <taxon>Pseudomonadati</taxon>
        <taxon>Myxococcota</taxon>
        <taxon>Polyangia</taxon>
        <taxon>Nannocystales</taxon>
        <taxon>Nannocystaceae</taxon>
        <taxon>Nannocystis</taxon>
    </lineage>
</organism>
<reference evidence="1" key="1">
    <citation type="submission" date="2022-11" db="EMBL/GenBank/DDBJ databases">
        <title>Minimal conservation of predation-associated metabolite biosynthetic gene clusters underscores biosynthetic potential of Myxococcota including descriptions for ten novel species: Archangium lansinium sp. nov., Myxococcus landrumus sp. nov., Nannocystis bai.</title>
        <authorList>
            <person name="Ahearne A."/>
            <person name="Stevens C."/>
            <person name="Dowd S."/>
        </authorList>
    </citation>
    <scope>NUCLEOTIDE SEQUENCE</scope>
    <source>
        <strain evidence="1">Fl3</strain>
    </source>
</reference>
<dbReference type="Proteomes" id="UP001164459">
    <property type="component" value="Chromosome"/>
</dbReference>
<name>A0ABY7GVV7_9BACT</name>
<evidence type="ECO:0000313" key="1">
    <source>
        <dbReference type="EMBL" id="WAS91045.1"/>
    </source>
</evidence>